<feature type="region of interest" description="Disordered" evidence="1">
    <location>
        <begin position="134"/>
        <end position="195"/>
    </location>
</feature>
<organism evidence="2 3">
    <name type="scientific">Mycena pura</name>
    <dbReference type="NCBI Taxonomy" id="153505"/>
    <lineage>
        <taxon>Eukaryota</taxon>
        <taxon>Fungi</taxon>
        <taxon>Dikarya</taxon>
        <taxon>Basidiomycota</taxon>
        <taxon>Agaricomycotina</taxon>
        <taxon>Agaricomycetes</taxon>
        <taxon>Agaricomycetidae</taxon>
        <taxon>Agaricales</taxon>
        <taxon>Marasmiineae</taxon>
        <taxon>Mycenaceae</taxon>
        <taxon>Mycena</taxon>
    </lineage>
</organism>
<name>A0AAD6YM72_9AGAR</name>
<dbReference type="Proteomes" id="UP001219525">
    <property type="component" value="Unassembled WGS sequence"/>
</dbReference>
<gene>
    <name evidence="2" type="ORF">GGX14DRAFT_387764</name>
</gene>
<proteinExistence type="predicted"/>
<protein>
    <submittedName>
        <fullName evidence="2">Uncharacterized protein</fullName>
    </submittedName>
</protein>
<feature type="compositionally biased region" description="Low complexity" evidence="1">
    <location>
        <begin position="175"/>
        <end position="188"/>
    </location>
</feature>
<evidence type="ECO:0000313" key="3">
    <source>
        <dbReference type="Proteomes" id="UP001219525"/>
    </source>
</evidence>
<feature type="compositionally biased region" description="Basic and acidic residues" evidence="1">
    <location>
        <begin position="134"/>
        <end position="144"/>
    </location>
</feature>
<sequence length="275" mass="30378">MYGSSNPPRHTKHLTSRQCAYRSSARPSASVEERTPSHTPHTKASHECHGFKPVLYSRVFRRLKPPPVSVPSGIRTVYSPQVPGAAKTETCTRPIRGKRVLVSADGKPADAGAQVPVPTSAGWATRAKLYHTRSCPDFRRDPPPHLETPVEPPVTPRRRQYRQQEHAAQPPTTCHSSLSRSHLSRPSLCEPATDTAGGARTVTWPLLALRAEMPQVNLSFPTGRESNLFQTPLHGYCARLKLSIHCRLYSGRVAPISDVAGAREDFHPDGFRVQK</sequence>
<evidence type="ECO:0000256" key="1">
    <source>
        <dbReference type="SAM" id="MobiDB-lite"/>
    </source>
</evidence>
<comment type="caution">
    <text evidence="2">The sequence shown here is derived from an EMBL/GenBank/DDBJ whole genome shotgun (WGS) entry which is preliminary data.</text>
</comment>
<evidence type="ECO:0000313" key="2">
    <source>
        <dbReference type="EMBL" id="KAJ7223449.1"/>
    </source>
</evidence>
<dbReference type="EMBL" id="JARJCW010000006">
    <property type="protein sequence ID" value="KAJ7223449.1"/>
    <property type="molecule type" value="Genomic_DNA"/>
</dbReference>
<keyword evidence="3" id="KW-1185">Reference proteome</keyword>
<accession>A0AAD6YM72</accession>
<dbReference type="AlphaFoldDB" id="A0AAD6YM72"/>
<feature type="region of interest" description="Disordered" evidence="1">
    <location>
        <begin position="1"/>
        <end position="46"/>
    </location>
</feature>
<reference evidence="2" key="1">
    <citation type="submission" date="2023-03" db="EMBL/GenBank/DDBJ databases">
        <title>Massive genome expansion in bonnet fungi (Mycena s.s.) driven by repeated elements and novel gene families across ecological guilds.</title>
        <authorList>
            <consortium name="Lawrence Berkeley National Laboratory"/>
            <person name="Harder C.B."/>
            <person name="Miyauchi S."/>
            <person name="Viragh M."/>
            <person name="Kuo A."/>
            <person name="Thoen E."/>
            <person name="Andreopoulos B."/>
            <person name="Lu D."/>
            <person name="Skrede I."/>
            <person name="Drula E."/>
            <person name="Henrissat B."/>
            <person name="Morin E."/>
            <person name="Kohler A."/>
            <person name="Barry K."/>
            <person name="LaButti K."/>
            <person name="Morin E."/>
            <person name="Salamov A."/>
            <person name="Lipzen A."/>
            <person name="Mereny Z."/>
            <person name="Hegedus B."/>
            <person name="Baldrian P."/>
            <person name="Stursova M."/>
            <person name="Weitz H."/>
            <person name="Taylor A."/>
            <person name="Grigoriev I.V."/>
            <person name="Nagy L.G."/>
            <person name="Martin F."/>
            <person name="Kauserud H."/>
        </authorList>
    </citation>
    <scope>NUCLEOTIDE SEQUENCE</scope>
    <source>
        <strain evidence="2">9144</strain>
    </source>
</reference>